<evidence type="ECO:0000313" key="2">
    <source>
        <dbReference type="Proteomes" id="UP001593940"/>
    </source>
</evidence>
<dbReference type="Proteomes" id="UP001593940">
    <property type="component" value="Unassembled WGS sequence"/>
</dbReference>
<keyword evidence="2" id="KW-1185">Reference proteome</keyword>
<gene>
    <name evidence="1" type="ORF">ACETIH_10605</name>
</gene>
<dbReference type="EMBL" id="JBHOMY010000026">
    <property type="protein sequence ID" value="MFC1457161.1"/>
    <property type="molecule type" value="Genomic_DNA"/>
</dbReference>
<organism evidence="1 2">
    <name type="scientific">Microvirga arabica</name>
    <dbReference type="NCBI Taxonomy" id="1128671"/>
    <lineage>
        <taxon>Bacteria</taxon>
        <taxon>Pseudomonadati</taxon>
        <taxon>Pseudomonadota</taxon>
        <taxon>Alphaproteobacteria</taxon>
        <taxon>Hyphomicrobiales</taxon>
        <taxon>Methylobacteriaceae</taxon>
        <taxon>Microvirga</taxon>
    </lineage>
</organism>
<proteinExistence type="predicted"/>
<reference evidence="1 2" key="1">
    <citation type="submission" date="2024-09" db="EMBL/GenBank/DDBJ databases">
        <title>Nodulacao em especies de Leguminosae Basais da Amazonia e Caracterizacao dos Rizobios e Bacterias Associadas aos Nodulos.</title>
        <authorList>
            <person name="Jambeiro I.C.A."/>
            <person name="Lopes I.S."/>
            <person name="Aguiar E.R.G.R."/>
            <person name="Santos A.F.J."/>
            <person name="Dos Santos J.M.F."/>
            <person name="Gross E."/>
        </authorList>
    </citation>
    <scope>NUCLEOTIDE SEQUENCE [LARGE SCALE GENOMIC DNA]</scope>
    <source>
        <strain evidence="1 2">BRUESC1165</strain>
    </source>
</reference>
<evidence type="ECO:0000313" key="1">
    <source>
        <dbReference type="EMBL" id="MFC1457161.1"/>
    </source>
</evidence>
<accession>A0ABV6Y7B8</accession>
<dbReference type="RefSeq" id="WP_377029669.1">
    <property type="nucleotide sequence ID" value="NZ_JBHOMY010000026.1"/>
</dbReference>
<sequence length="924" mass="98659">MNGLPPLLAGLPDRDVQDQDTCGCCKGLDVVTPLRLENRPGLTEIVYRPGTYADFRASQLARLSSAENVALRRLKSRETDDFSIALIDAWSCVCEVLSFYQERNANEAFLGTALERRSMVELGRLIGYRLRPGVAAGTDLVFLLDDPPGQIGNAVRGKLPAPSVAVDEVAIPSRTRVQSIPGPGETAQTFETIEDVNARVAWNALVPRKSRFEAPQNGDVGCWLQGVTTNLKVGDAIVIVGSERLTDDPGSERWDVRKLTAVIADPDADRTRISFTHALGSVDPPALPAQTGHRIFAFRSRASLFGWNAPHPNVLAKETRGLYKLVDGSDWTFTIDDSGVALDGIQDGWVAGSLVALTSPSYVELYVVASAVDDGVANYAVSGRATRLTFDSAENLDTFEAAYRSVSVYGKSEELAFAETPFVEPVMGDALILGVLVDGLIEGRRLVVRGRLAQALVAGEGIELTEGGETHAVEVGERVTLIAAPRQVSPGSSSYEWRLRAPGGFEGGVTAPLASFRFVEAEVTTPVVAETAVLNSVSLADDTHSKLNLDDPLVRAYDLATALIHANVTAATHGETTQEIVGDGDSARAFQTFQLKQAPLTHVSAANETGAASTLEVRVNDVLWHEAPTLYGRTAGERVFETRTTDEGATVVQFGDGASGARPASGRNNIVATYRKGIGRAGSVKAGALTTALDRPLGLREVFNPLAAAGGEDPETEAGARENAPISTQTLGRVVSLRNYEDFARGFAGISKAKADWAWDGEARRILVTIAGPDGAAVDPSTGDLFDNLVHALRTLGDPFVRSTVVSYRLATFKIDLTVLVAPDHLEEVVLADVEAALRDAYGLQRRGFAPLVTSSEIFATIHAVEGVAAVDLNKLYRTVPPDSEPIVHRRLRAQPALLTPSGDLLAAEILALDPAPIDLQVMT</sequence>
<comment type="caution">
    <text evidence="1">The sequence shown here is derived from an EMBL/GenBank/DDBJ whole genome shotgun (WGS) entry which is preliminary data.</text>
</comment>
<protein>
    <submittedName>
        <fullName evidence="1">Baseplate J/gp47 family protein</fullName>
    </submittedName>
</protein>
<name>A0ABV6Y7B8_9HYPH</name>